<dbReference type="CDD" id="cd00085">
    <property type="entry name" value="HNHc"/>
    <property type="match status" value="1"/>
</dbReference>
<sequence>MSLFKPTPKLCKLLFGRASHCAYPECAELLIQEHRGQLSVTAEIAHIRAESAGGPRYDPAFEPVNKEENLLLLCPKHHGWIDDYADDYPVEELLDWKREQVAQGRSVGLTESQAERIFKALTTPQAEVEAVGVLSAGGENIVSKIENIKDFNPINGESVERHFGVRVSNVGAIGFSVDGVGVMFDLDGPPSAYLFPAAHRLHRPLKRLEPHANGVWLAEPDHLRLITQELIRKAWVPIRFRGFGDLGSGTRVYGPWVSALHLPIWEDHVTQEWLDALAQTAKETRVKLGWKP</sequence>
<dbReference type="InterPro" id="IPR003615">
    <property type="entry name" value="HNH_nuc"/>
</dbReference>
<proteinExistence type="predicted"/>
<dbReference type="STRING" id="36818.BGK67_32110"/>
<gene>
    <name evidence="2" type="ORF">BGK67_32110</name>
</gene>
<evidence type="ECO:0000259" key="1">
    <source>
        <dbReference type="PROSITE" id="PS51179"/>
    </source>
</evidence>
<protein>
    <recommendedName>
        <fullName evidence="1">POU-specific domain-containing protein</fullName>
    </recommendedName>
</protein>
<dbReference type="InterPro" id="IPR000327">
    <property type="entry name" value="POU_dom"/>
</dbReference>
<dbReference type="EMBL" id="MEHK01000001">
    <property type="protein sequence ID" value="OEJ35319.1"/>
    <property type="molecule type" value="Genomic_DNA"/>
</dbReference>
<comment type="caution">
    <text evidence="2">The sequence shown here is derived from an EMBL/GenBank/DDBJ whole genome shotgun (WGS) entry which is preliminary data.</text>
</comment>
<dbReference type="AlphaFoldDB" id="A0A1E5Q0I7"/>
<feature type="domain" description="POU-specific" evidence="1">
    <location>
        <begin position="266"/>
        <end position="292"/>
    </location>
</feature>
<dbReference type="RefSeq" id="WP_069923505.1">
    <property type="nucleotide sequence ID" value="NZ_MEHK01000001.1"/>
</dbReference>
<accession>A0A1E5Q0I7</accession>
<evidence type="ECO:0000313" key="2">
    <source>
        <dbReference type="EMBL" id="OEJ35319.1"/>
    </source>
</evidence>
<name>A0A1E5Q0I7_9ACTN</name>
<dbReference type="Proteomes" id="UP000095705">
    <property type="component" value="Unassembled WGS sequence"/>
</dbReference>
<dbReference type="PROSITE" id="PS51179">
    <property type="entry name" value="POU_3"/>
    <property type="match status" value="1"/>
</dbReference>
<reference evidence="2 3" key="1">
    <citation type="submission" date="2016-08" db="EMBL/GenBank/DDBJ databases">
        <title>The complete genome of Streptomyces subrutilus 10-1-1.</title>
        <authorList>
            <person name="Chen X."/>
        </authorList>
    </citation>
    <scope>NUCLEOTIDE SEQUENCE [LARGE SCALE GENOMIC DNA]</scope>
    <source>
        <strain evidence="2 3">10-1-1</strain>
    </source>
</reference>
<dbReference type="GO" id="GO:0003700">
    <property type="term" value="F:DNA-binding transcription factor activity"/>
    <property type="evidence" value="ECO:0007669"/>
    <property type="project" value="InterPro"/>
</dbReference>
<organism evidence="2 3">
    <name type="scientific">Streptomyces subrutilus</name>
    <dbReference type="NCBI Taxonomy" id="36818"/>
    <lineage>
        <taxon>Bacteria</taxon>
        <taxon>Bacillati</taxon>
        <taxon>Actinomycetota</taxon>
        <taxon>Actinomycetes</taxon>
        <taxon>Kitasatosporales</taxon>
        <taxon>Streptomycetaceae</taxon>
        <taxon>Streptomyces</taxon>
    </lineage>
</organism>
<evidence type="ECO:0000313" key="3">
    <source>
        <dbReference type="Proteomes" id="UP000095705"/>
    </source>
</evidence>
<keyword evidence="3" id="KW-1185">Reference proteome</keyword>
<dbReference type="OrthoDB" id="5379188at2"/>